<protein>
    <submittedName>
        <fullName evidence="2">Uncharacterized protein</fullName>
    </submittedName>
</protein>
<name>A0AAU9M9U8_9ASTR</name>
<sequence>MLIYAFTCRCECTQPMGMEKRKLKILCWLLMILCLAQIPSRLALENIRIAHSKSLRALVQESQGLRIMTLNGNRELLEQDAVMLAKGQKGGRGSGGGTIDRVPHKSKSSNEAPRQLGIFVVGVSFCILQFIVS</sequence>
<evidence type="ECO:0000313" key="2">
    <source>
        <dbReference type="EMBL" id="CAH1424599.1"/>
    </source>
</evidence>
<accession>A0AAU9M9U8</accession>
<evidence type="ECO:0000256" key="1">
    <source>
        <dbReference type="SAM" id="MobiDB-lite"/>
    </source>
</evidence>
<feature type="region of interest" description="Disordered" evidence="1">
    <location>
        <begin position="87"/>
        <end position="109"/>
    </location>
</feature>
<gene>
    <name evidence="2" type="ORF">LVIROSA_LOCUS11790</name>
</gene>
<reference evidence="2 3" key="1">
    <citation type="submission" date="2022-01" db="EMBL/GenBank/DDBJ databases">
        <authorList>
            <person name="Xiong W."/>
            <person name="Schranz E."/>
        </authorList>
    </citation>
    <scope>NUCLEOTIDE SEQUENCE [LARGE SCALE GENOMIC DNA]</scope>
</reference>
<dbReference type="EMBL" id="CAKMRJ010001752">
    <property type="protein sequence ID" value="CAH1424599.1"/>
    <property type="molecule type" value="Genomic_DNA"/>
</dbReference>
<organism evidence="2 3">
    <name type="scientific">Lactuca virosa</name>
    <dbReference type="NCBI Taxonomy" id="75947"/>
    <lineage>
        <taxon>Eukaryota</taxon>
        <taxon>Viridiplantae</taxon>
        <taxon>Streptophyta</taxon>
        <taxon>Embryophyta</taxon>
        <taxon>Tracheophyta</taxon>
        <taxon>Spermatophyta</taxon>
        <taxon>Magnoliopsida</taxon>
        <taxon>eudicotyledons</taxon>
        <taxon>Gunneridae</taxon>
        <taxon>Pentapetalae</taxon>
        <taxon>asterids</taxon>
        <taxon>campanulids</taxon>
        <taxon>Asterales</taxon>
        <taxon>Asteraceae</taxon>
        <taxon>Cichorioideae</taxon>
        <taxon>Cichorieae</taxon>
        <taxon>Lactucinae</taxon>
        <taxon>Lactuca</taxon>
    </lineage>
</organism>
<keyword evidence="3" id="KW-1185">Reference proteome</keyword>
<feature type="compositionally biased region" description="Gly residues" evidence="1">
    <location>
        <begin position="88"/>
        <end position="98"/>
    </location>
</feature>
<dbReference type="AlphaFoldDB" id="A0AAU9M9U8"/>
<evidence type="ECO:0000313" key="3">
    <source>
        <dbReference type="Proteomes" id="UP001157418"/>
    </source>
</evidence>
<proteinExistence type="predicted"/>
<dbReference type="Proteomes" id="UP001157418">
    <property type="component" value="Unassembled WGS sequence"/>
</dbReference>
<comment type="caution">
    <text evidence="2">The sequence shown here is derived from an EMBL/GenBank/DDBJ whole genome shotgun (WGS) entry which is preliminary data.</text>
</comment>